<sequence>MVGDEQVLRVQGDVAEFGVAADDDMGVWVIHRAVLRAGEKCEGLTGGGNEGTAVTGGTR</sequence>
<protein>
    <submittedName>
        <fullName evidence="1">Uncharacterized protein</fullName>
    </submittedName>
</protein>
<keyword evidence="2" id="KW-1185">Reference proteome</keyword>
<dbReference type="Proteomes" id="UP001500879">
    <property type="component" value="Unassembled WGS sequence"/>
</dbReference>
<proteinExistence type="predicted"/>
<comment type="caution">
    <text evidence="1">The sequence shown here is derived from an EMBL/GenBank/DDBJ whole genome shotgun (WGS) entry which is preliminary data.</text>
</comment>
<evidence type="ECO:0000313" key="1">
    <source>
        <dbReference type="EMBL" id="GAA0438156.1"/>
    </source>
</evidence>
<dbReference type="EMBL" id="BAAABX010000091">
    <property type="protein sequence ID" value="GAA0438156.1"/>
    <property type="molecule type" value="Genomic_DNA"/>
</dbReference>
<reference evidence="1 2" key="1">
    <citation type="journal article" date="2019" name="Int. J. Syst. Evol. Microbiol.">
        <title>The Global Catalogue of Microorganisms (GCM) 10K type strain sequencing project: providing services to taxonomists for standard genome sequencing and annotation.</title>
        <authorList>
            <consortium name="The Broad Institute Genomics Platform"/>
            <consortium name="The Broad Institute Genome Sequencing Center for Infectious Disease"/>
            <person name="Wu L."/>
            <person name="Ma J."/>
        </authorList>
    </citation>
    <scope>NUCLEOTIDE SEQUENCE [LARGE SCALE GENOMIC DNA]</scope>
    <source>
        <strain evidence="1 2">JCM 4788</strain>
    </source>
</reference>
<name>A0ABN0Z8A4_9ACTN</name>
<evidence type="ECO:0000313" key="2">
    <source>
        <dbReference type="Proteomes" id="UP001500879"/>
    </source>
</evidence>
<organism evidence="1 2">
    <name type="scientific">Streptomyces luteireticuli</name>
    <dbReference type="NCBI Taxonomy" id="173858"/>
    <lineage>
        <taxon>Bacteria</taxon>
        <taxon>Bacillati</taxon>
        <taxon>Actinomycetota</taxon>
        <taxon>Actinomycetes</taxon>
        <taxon>Kitasatosporales</taxon>
        <taxon>Streptomycetaceae</taxon>
        <taxon>Streptomyces</taxon>
    </lineage>
</organism>
<gene>
    <name evidence="1" type="ORF">GCM10010357_69450</name>
</gene>
<accession>A0ABN0Z8A4</accession>